<reference evidence="1 2" key="1">
    <citation type="submission" date="2018-07" db="EMBL/GenBank/DDBJ databases">
        <authorList>
            <person name="Quirk P.G."/>
            <person name="Krulwich T.A."/>
        </authorList>
    </citation>
    <scope>NUCLEOTIDE SEQUENCE [LARGE SCALE GENOMIC DNA]</scope>
    <source>
        <strain evidence="1 2">CC-BB4</strain>
    </source>
</reference>
<protein>
    <submittedName>
        <fullName evidence="1">Amidase</fullName>
    </submittedName>
</protein>
<gene>
    <name evidence="1" type="ORF">DW352_02125</name>
</gene>
<dbReference type="GO" id="GO:0016811">
    <property type="term" value="F:hydrolase activity, acting on carbon-nitrogen (but not peptide) bonds, in linear amides"/>
    <property type="evidence" value="ECO:0007669"/>
    <property type="project" value="InterPro"/>
</dbReference>
<dbReference type="AlphaFoldDB" id="A0A345ZR70"/>
<dbReference type="SUPFAM" id="SSF141130">
    <property type="entry name" value="Acetamidase/Formamidase-like"/>
    <property type="match status" value="1"/>
</dbReference>
<dbReference type="Gene3D" id="2.60.120.580">
    <property type="entry name" value="Acetamidase/Formamidase-like domains"/>
    <property type="match status" value="2"/>
</dbReference>
<dbReference type="Pfam" id="PF03069">
    <property type="entry name" value="FmdA_AmdA"/>
    <property type="match status" value="2"/>
</dbReference>
<dbReference type="PANTHER" id="PTHR31891:SF1">
    <property type="entry name" value="FORMAMIDASE C869.04-RELATED"/>
    <property type="match status" value="1"/>
</dbReference>
<name>A0A345ZR70_9HYPH</name>
<dbReference type="Proteomes" id="UP000254889">
    <property type="component" value="Chromosome"/>
</dbReference>
<dbReference type="KEGG" id="ptaw:DW352_02125"/>
<dbReference type="OrthoDB" id="9785236at2"/>
<accession>A0A345ZR70</accession>
<keyword evidence="2" id="KW-1185">Reference proteome</keyword>
<dbReference type="EMBL" id="CP031417">
    <property type="protein sequence ID" value="AXK79417.1"/>
    <property type="molecule type" value="Genomic_DNA"/>
</dbReference>
<evidence type="ECO:0000313" key="2">
    <source>
        <dbReference type="Proteomes" id="UP000254889"/>
    </source>
</evidence>
<dbReference type="RefSeq" id="WP_115688085.1">
    <property type="nucleotide sequence ID" value="NZ_CP031417.1"/>
</dbReference>
<dbReference type="Gene3D" id="3.10.28.20">
    <property type="entry name" value="Acetamidase/Formamidase-like domains"/>
    <property type="match status" value="1"/>
</dbReference>
<proteinExistence type="predicted"/>
<evidence type="ECO:0000313" key="1">
    <source>
        <dbReference type="EMBL" id="AXK79417.1"/>
    </source>
</evidence>
<dbReference type="PANTHER" id="PTHR31891">
    <property type="entry name" value="FORMAMIDASE C869.04-RELATED"/>
    <property type="match status" value="1"/>
</dbReference>
<sequence length="327" mass="35730">MNKPVTPVETVAKTHFLPSTPDTVHWGFFDGSLPPALTIDSGDRVEIECVSGNPEWMPPEGSPFKPLDDLKLIHEKAKRGSGNHILTGPIYVKGAEVGDVLEVNILDIEMRQDWGFNLFRSYGGTLPEEFNYYRIIHVGLDRAAMLGTMPSGLKVPLSPFFGQLAVAPPKAFGKQNSKEPREFGGNLDCKDLVAGATIYLPVWNDGALFSTGDGHAAQGHGEVDGTAIETSLKGTFQFKVRKDLGWKLPRAETPTHLIAFGLDTDLDDAAKIALKQMIDWIMMLTDISKDEAYALCSFACDLHVTQTVNNVKGVHAMIAKSILRKPA</sequence>
<organism evidence="1 2">
    <name type="scientific">Pseudolabrys taiwanensis</name>
    <dbReference type="NCBI Taxonomy" id="331696"/>
    <lineage>
        <taxon>Bacteria</taxon>
        <taxon>Pseudomonadati</taxon>
        <taxon>Pseudomonadota</taxon>
        <taxon>Alphaproteobacteria</taxon>
        <taxon>Hyphomicrobiales</taxon>
        <taxon>Xanthobacteraceae</taxon>
        <taxon>Pseudolabrys</taxon>
    </lineage>
</organism>
<dbReference type="InterPro" id="IPR004304">
    <property type="entry name" value="FmdA_AmdA"/>
</dbReference>